<protein>
    <submittedName>
        <fullName evidence="1">Uncharacterized protein</fullName>
    </submittedName>
</protein>
<evidence type="ECO:0000313" key="2">
    <source>
        <dbReference type="Proteomes" id="UP001647509"/>
    </source>
</evidence>
<proteinExistence type="predicted"/>
<keyword evidence="2" id="KW-1185">Reference proteome</keyword>
<comment type="caution">
    <text evidence="1">The sequence shown here is derived from an EMBL/GenBank/DDBJ whole genome shotgun (WGS) entry which is preliminary data.</text>
</comment>
<dbReference type="EMBL" id="JAHKPD010000021">
    <property type="protein sequence ID" value="MBU2951827.1"/>
    <property type="molecule type" value="Genomic_DNA"/>
</dbReference>
<gene>
    <name evidence="1" type="ORF">KO493_14095</name>
</gene>
<sequence length="415" mass="47750">MKLKLNNLKKMANDKITIHEKENPPRIKEEYSTLSITITCDDPDVIIAPAAQKPATLKFAKPLVEKIEGPFDENNELVGEMEVDKTYIFKATKFKESTFTPIKHIWFAEQLDDREIVDLEYKKGENPYLDEEKNVCYKYKYKKYANTKIYAYVWKPDKEACIDIPIVIPTVVITNKRTGFTIQELKGMDVSKFAVWTPAVVVPTYEAQVVLVKGEEKEYQFSFNVTRDAWYSLGKNESDEHVLLNRAFVPDSWERNLYGAKWYPSYPNPISTTYVPSNIDAFMLTRFGKTSIPATPLKTQNKLDGSLISSPRINENLASEVMIHIGGTYKANGLTALGGSYGCFGYIQPEHTFDTVERAIKASKDDDYDDLTSNTNWKIVADKIKKLWNYNRKMHILLEERDETKNYQPSIVFEE</sequence>
<name>A0ACC5UBY5_9FLAO</name>
<organism evidence="1 2">
    <name type="scientific">Pseudotamlana agarivorans</name>
    <dbReference type="NCBI Taxonomy" id="481183"/>
    <lineage>
        <taxon>Bacteria</taxon>
        <taxon>Pseudomonadati</taxon>
        <taxon>Bacteroidota</taxon>
        <taxon>Flavobacteriia</taxon>
        <taxon>Flavobacteriales</taxon>
        <taxon>Flavobacteriaceae</taxon>
        <taxon>Pseudotamlana</taxon>
    </lineage>
</organism>
<evidence type="ECO:0000313" key="1">
    <source>
        <dbReference type="EMBL" id="MBU2951827.1"/>
    </source>
</evidence>
<accession>A0ACC5UBY5</accession>
<dbReference type="Proteomes" id="UP001647509">
    <property type="component" value="Unassembled WGS sequence"/>
</dbReference>
<reference evidence="1" key="1">
    <citation type="submission" date="2021-05" db="EMBL/GenBank/DDBJ databases">
        <title>Draft genomes of bacteria isolated from model marine particles.</title>
        <authorList>
            <person name="Datta M.S."/>
            <person name="Schwartzman J.A."/>
            <person name="Enke T.N."/>
            <person name="Saavedra J."/>
            <person name="Cermak N."/>
            <person name="Cordero O.X."/>
        </authorList>
    </citation>
    <scope>NUCLEOTIDE SEQUENCE</scope>
    <source>
        <strain evidence="1">I2M19</strain>
    </source>
</reference>